<protein>
    <recommendedName>
        <fullName evidence="2">FAD dependent oxidoreductase domain-containing protein</fullName>
    </recommendedName>
</protein>
<dbReference type="InterPro" id="IPR036188">
    <property type="entry name" value="FAD/NAD-bd_sf"/>
</dbReference>
<dbReference type="Gene3D" id="3.50.50.60">
    <property type="entry name" value="FAD/NAD(P)-binding domain"/>
    <property type="match status" value="2"/>
</dbReference>
<dbReference type="PANTHER" id="PTHR13847">
    <property type="entry name" value="SARCOSINE DEHYDROGENASE-RELATED"/>
    <property type="match status" value="1"/>
</dbReference>
<dbReference type="EMBL" id="UINC01042144">
    <property type="protein sequence ID" value="SVB44376.1"/>
    <property type="molecule type" value="Genomic_DNA"/>
</dbReference>
<dbReference type="GO" id="GO:0005737">
    <property type="term" value="C:cytoplasm"/>
    <property type="evidence" value="ECO:0007669"/>
    <property type="project" value="TreeGrafter"/>
</dbReference>
<dbReference type="SUPFAM" id="SSF54373">
    <property type="entry name" value="FAD-linked reductases, C-terminal domain"/>
    <property type="match status" value="1"/>
</dbReference>
<dbReference type="PANTHER" id="PTHR13847:SF289">
    <property type="entry name" value="GLYCINE OXIDASE"/>
    <property type="match status" value="1"/>
</dbReference>
<reference evidence="3" key="1">
    <citation type="submission" date="2018-05" db="EMBL/GenBank/DDBJ databases">
        <authorList>
            <person name="Lanie J.A."/>
            <person name="Ng W.-L."/>
            <person name="Kazmierczak K.M."/>
            <person name="Andrzejewski T.M."/>
            <person name="Davidsen T.M."/>
            <person name="Wayne K.J."/>
            <person name="Tettelin H."/>
            <person name="Glass J.I."/>
            <person name="Rusch D."/>
            <person name="Podicherti R."/>
            <person name="Tsui H.-C.T."/>
            <person name="Winkler M.E."/>
        </authorList>
    </citation>
    <scope>NUCLEOTIDE SEQUENCE</scope>
</reference>
<evidence type="ECO:0000259" key="2">
    <source>
        <dbReference type="Pfam" id="PF01266"/>
    </source>
</evidence>
<feature type="domain" description="FAD dependent oxidoreductase" evidence="2">
    <location>
        <begin position="3"/>
        <end position="388"/>
    </location>
</feature>
<dbReference type="Pfam" id="PF01266">
    <property type="entry name" value="DAO"/>
    <property type="match status" value="1"/>
</dbReference>
<keyword evidence="1" id="KW-0560">Oxidoreductase</keyword>
<sequence length="409" mass="46198">MSKVAVIGAGIIGVCIAHFLGKNGHHVTLYDQNEPGTQTSLGNAGLFANHECVTANSPHLWKNLPSMLLNKNGPLVIDWFYVFTHLPWAIRFLRNCTSARAEHIAKSLSAFSCQAGLAYEEIFDDVDVLNNIVHKEPIFLYESKKLFEQNQYAFNLRKKYDVQFVVINKEEIAKIEPSLEPIYYNGVVLKGESFTNSPLEITQKIFNNFIKNDGHFIKIKIKSIVQKDNSLFLKYEEKEQQFDKIVVAAGAWSNMLARTIGDNFPLDTERGYHIVFENNNNLLTHPVGWAKTGFYMTPMKDGIRVAGTVEIAGLKKPMNKNMLSMIEKTARRILPQLGKVKSEWMGFRPTLPDSLPVIGESKKCKNVYYAFGHQHLGLSLAAITGKVIQSLVENRTSNINIDALNPYRF</sequence>
<dbReference type="SUPFAM" id="SSF51905">
    <property type="entry name" value="FAD/NAD(P)-binding domain"/>
    <property type="match status" value="1"/>
</dbReference>
<name>A0A382E0W3_9ZZZZ</name>
<evidence type="ECO:0000256" key="1">
    <source>
        <dbReference type="ARBA" id="ARBA00023002"/>
    </source>
</evidence>
<evidence type="ECO:0000313" key="3">
    <source>
        <dbReference type="EMBL" id="SVB44376.1"/>
    </source>
</evidence>
<accession>A0A382E0W3</accession>
<dbReference type="GO" id="GO:0016491">
    <property type="term" value="F:oxidoreductase activity"/>
    <property type="evidence" value="ECO:0007669"/>
    <property type="project" value="UniProtKB-KW"/>
</dbReference>
<dbReference type="InterPro" id="IPR006076">
    <property type="entry name" value="FAD-dep_OxRdtase"/>
</dbReference>
<organism evidence="3">
    <name type="scientific">marine metagenome</name>
    <dbReference type="NCBI Taxonomy" id="408172"/>
    <lineage>
        <taxon>unclassified sequences</taxon>
        <taxon>metagenomes</taxon>
        <taxon>ecological metagenomes</taxon>
    </lineage>
</organism>
<gene>
    <name evidence="3" type="ORF">METZ01_LOCUS197230</name>
</gene>
<proteinExistence type="predicted"/>
<dbReference type="Gene3D" id="3.30.9.10">
    <property type="entry name" value="D-Amino Acid Oxidase, subunit A, domain 2"/>
    <property type="match status" value="1"/>
</dbReference>
<dbReference type="AlphaFoldDB" id="A0A382E0W3"/>